<dbReference type="Proteomes" id="UP000194546">
    <property type="component" value="Unassembled WGS sequence"/>
</dbReference>
<evidence type="ECO:0000313" key="11">
    <source>
        <dbReference type="Proteomes" id="UP000194546"/>
    </source>
</evidence>
<reference evidence="10 11" key="1">
    <citation type="submission" date="2017-03" db="EMBL/GenBank/DDBJ databases">
        <title>Genome analysis of strain PAMC 26510.</title>
        <authorList>
            <person name="Oh H.-M."/>
            <person name="Yang J.-A."/>
        </authorList>
    </citation>
    <scope>NUCLEOTIDE SEQUENCE [LARGE SCALE GENOMIC DNA]</scope>
    <source>
        <strain evidence="10 11">PAMC 26510</strain>
    </source>
</reference>
<dbReference type="InterPro" id="IPR036890">
    <property type="entry name" value="HATPase_C_sf"/>
</dbReference>
<dbReference type="SMART" id="SM00065">
    <property type="entry name" value="GAF"/>
    <property type="match status" value="1"/>
</dbReference>
<comment type="caution">
    <text evidence="10">The sequence shown here is derived from an EMBL/GenBank/DDBJ whole genome shotgun (WGS) entry which is preliminary data.</text>
</comment>
<dbReference type="PROSITE" id="PS50110">
    <property type="entry name" value="RESPONSE_REGULATORY"/>
    <property type="match status" value="1"/>
</dbReference>
<keyword evidence="5 10" id="KW-0808">Transferase</keyword>
<dbReference type="InterPro" id="IPR003661">
    <property type="entry name" value="HisK_dim/P_dom"/>
</dbReference>
<feature type="domain" description="Histidine kinase" evidence="8">
    <location>
        <begin position="186"/>
        <end position="403"/>
    </location>
</feature>
<dbReference type="SUPFAM" id="SSF52172">
    <property type="entry name" value="CheY-like"/>
    <property type="match status" value="1"/>
</dbReference>
<organism evidence="10 11">
    <name type="scientific">Caballeronia sordidicola</name>
    <name type="common">Burkholderia sordidicola</name>
    <dbReference type="NCBI Taxonomy" id="196367"/>
    <lineage>
        <taxon>Bacteria</taxon>
        <taxon>Pseudomonadati</taxon>
        <taxon>Pseudomonadota</taxon>
        <taxon>Betaproteobacteria</taxon>
        <taxon>Burkholderiales</taxon>
        <taxon>Burkholderiaceae</taxon>
        <taxon>Caballeronia</taxon>
    </lineage>
</organism>
<dbReference type="FunFam" id="3.30.565.10:FF:000006">
    <property type="entry name" value="Sensor histidine kinase WalK"/>
    <property type="match status" value="1"/>
</dbReference>
<dbReference type="SMART" id="SM00387">
    <property type="entry name" value="HATPase_c"/>
    <property type="match status" value="1"/>
</dbReference>
<dbReference type="SUPFAM" id="SSF55874">
    <property type="entry name" value="ATPase domain of HSP90 chaperone/DNA topoisomerase II/histidine kinase"/>
    <property type="match status" value="1"/>
</dbReference>
<dbReference type="GO" id="GO:0008168">
    <property type="term" value="F:methyltransferase activity"/>
    <property type="evidence" value="ECO:0007669"/>
    <property type="project" value="UniProtKB-KW"/>
</dbReference>
<dbReference type="SMART" id="SM00448">
    <property type="entry name" value="REC"/>
    <property type="match status" value="1"/>
</dbReference>
<dbReference type="CDD" id="cd00075">
    <property type="entry name" value="HATPase"/>
    <property type="match status" value="1"/>
</dbReference>
<name>A0A242MBE6_CABSO</name>
<dbReference type="CDD" id="cd17580">
    <property type="entry name" value="REC_2_DhkD-like"/>
    <property type="match status" value="1"/>
</dbReference>
<dbReference type="SUPFAM" id="SSF55781">
    <property type="entry name" value="GAF domain-like"/>
    <property type="match status" value="1"/>
</dbReference>
<dbReference type="Gene3D" id="3.30.450.40">
    <property type="match status" value="1"/>
</dbReference>
<dbReference type="EC" id="2.7.13.3" evidence="3"/>
<dbReference type="InterPro" id="IPR001789">
    <property type="entry name" value="Sig_transdc_resp-reg_receiver"/>
</dbReference>
<dbReference type="InterPro" id="IPR004358">
    <property type="entry name" value="Sig_transdc_His_kin-like_C"/>
</dbReference>
<dbReference type="InterPro" id="IPR003018">
    <property type="entry name" value="GAF"/>
</dbReference>
<dbReference type="Gene3D" id="3.40.50.2300">
    <property type="match status" value="1"/>
</dbReference>
<keyword evidence="10" id="KW-0489">Methyltransferase</keyword>
<keyword evidence="4 7" id="KW-0597">Phosphoprotein</keyword>
<dbReference type="Pfam" id="PF00512">
    <property type="entry name" value="HisKA"/>
    <property type="match status" value="1"/>
</dbReference>
<evidence type="ECO:0000256" key="5">
    <source>
        <dbReference type="ARBA" id="ARBA00022679"/>
    </source>
</evidence>
<dbReference type="EMBL" id="NBTY01000170">
    <property type="protein sequence ID" value="OTP68510.1"/>
    <property type="molecule type" value="Genomic_DNA"/>
</dbReference>
<keyword evidence="6" id="KW-0418">Kinase</keyword>
<evidence type="ECO:0000256" key="1">
    <source>
        <dbReference type="ARBA" id="ARBA00000085"/>
    </source>
</evidence>
<evidence type="ECO:0000259" key="8">
    <source>
        <dbReference type="PROSITE" id="PS50109"/>
    </source>
</evidence>
<dbReference type="GO" id="GO:0000155">
    <property type="term" value="F:phosphorelay sensor kinase activity"/>
    <property type="evidence" value="ECO:0007669"/>
    <property type="project" value="InterPro"/>
</dbReference>
<protein>
    <recommendedName>
        <fullName evidence="3">histidine kinase</fullName>
        <ecNumber evidence="3">2.7.13.3</ecNumber>
    </recommendedName>
</protein>
<dbReference type="InterPro" id="IPR029016">
    <property type="entry name" value="GAF-like_dom_sf"/>
</dbReference>
<comment type="subcellular location">
    <subcellularLocation>
        <location evidence="2">Cell inner membrane</location>
        <topology evidence="2">Multi-pass membrane protein</topology>
    </subcellularLocation>
</comment>
<dbReference type="CDD" id="cd00082">
    <property type="entry name" value="HisKA"/>
    <property type="match status" value="1"/>
</dbReference>
<gene>
    <name evidence="10" type="ORF">PAMC26510_28940</name>
</gene>
<comment type="catalytic activity">
    <reaction evidence="1">
        <text>ATP + protein L-histidine = ADP + protein N-phospho-L-histidine.</text>
        <dbReference type="EC" id="2.7.13.3"/>
    </reaction>
</comment>
<dbReference type="InterPro" id="IPR005467">
    <property type="entry name" value="His_kinase_dom"/>
</dbReference>
<dbReference type="Gene3D" id="3.30.565.10">
    <property type="entry name" value="Histidine kinase-like ATPase, C-terminal domain"/>
    <property type="match status" value="1"/>
</dbReference>
<dbReference type="PRINTS" id="PR00344">
    <property type="entry name" value="BCTRLSENSOR"/>
</dbReference>
<feature type="domain" description="Response regulatory" evidence="9">
    <location>
        <begin position="421"/>
        <end position="537"/>
    </location>
</feature>
<accession>A0A242MBE6</accession>
<evidence type="ECO:0000256" key="4">
    <source>
        <dbReference type="ARBA" id="ARBA00022553"/>
    </source>
</evidence>
<evidence type="ECO:0000256" key="6">
    <source>
        <dbReference type="ARBA" id="ARBA00022777"/>
    </source>
</evidence>
<dbReference type="AlphaFoldDB" id="A0A242MBE6"/>
<dbReference type="InterPro" id="IPR003594">
    <property type="entry name" value="HATPase_dom"/>
</dbReference>
<evidence type="ECO:0000256" key="3">
    <source>
        <dbReference type="ARBA" id="ARBA00012438"/>
    </source>
</evidence>
<dbReference type="PANTHER" id="PTHR43547">
    <property type="entry name" value="TWO-COMPONENT HISTIDINE KINASE"/>
    <property type="match status" value="1"/>
</dbReference>
<dbReference type="RefSeq" id="WP_086383048.1">
    <property type="nucleotide sequence ID" value="NZ_NBTY01000170.1"/>
</dbReference>
<dbReference type="Gene3D" id="1.10.287.130">
    <property type="match status" value="1"/>
</dbReference>
<dbReference type="InterPro" id="IPR036097">
    <property type="entry name" value="HisK_dim/P_sf"/>
</dbReference>
<dbReference type="SUPFAM" id="SSF47384">
    <property type="entry name" value="Homodimeric domain of signal transducing histidine kinase"/>
    <property type="match status" value="1"/>
</dbReference>
<dbReference type="PANTHER" id="PTHR43547:SF2">
    <property type="entry name" value="HYBRID SIGNAL TRANSDUCTION HISTIDINE KINASE C"/>
    <property type="match status" value="1"/>
</dbReference>
<evidence type="ECO:0000256" key="7">
    <source>
        <dbReference type="PROSITE-ProRule" id="PRU00169"/>
    </source>
</evidence>
<dbReference type="GO" id="GO:0032259">
    <property type="term" value="P:methylation"/>
    <property type="evidence" value="ECO:0007669"/>
    <property type="project" value="UniProtKB-KW"/>
</dbReference>
<evidence type="ECO:0000256" key="2">
    <source>
        <dbReference type="ARBA" id="ARBA00004429"/>
    </source>
</evidence>
<dbReference type="Pfam" id="PF00072">
    <property type="entry name" value="Response_reg"/>
    <property type="match status" value="1"/>
</dbReference>
<evidence type="ECO:0000259" key="9">
    <source>
        <dbReference type="PROSITE" id="PS50110"/>
    </source>
</evidence>
<evidence type="ECO:0000313" key="10">
    <source>
        <dbReference type="EMBL" id="OTP68510.1"/>
    </source>
</evidence>
<dbReference type="GO" id="GO:0005886">
    <property type="term" value="C:plasma membrane"/>
    <property type="evidence" value="ECO:0007669"/>
    <property type="project" value="UniProtKB-SubCell"/>
</dbReference>
<sequence>MPTANVVSDTVRLSQLRLLGILSGPAEDHFDALAELAASALRAPVALINFIDDAHTWCKAAWGALREKRPNSECLCAIAIESEDVLTISDASIHPDFLGHPNVTDERQVRFYVGIVLRLPGGLPLGTLCVTDTRARPIKERDIKTLRKFAHQIVKHLQAIHAQREIRVLRDHADHAQLNRDQFLAMLAHELRAPLAPILTAVTVLQQIRASLEQRVWARTLIERQVRYMSEIVDHMLSASLVSFGAVELKLEPIPVKTLVDQAVEMSHSFILDGQHAFTCAIADDLWVTADWTQCPLLISNLLNNAAKYTPNGGKIDLAVQRTGERVEIRVRDSGVGIIAEEMEEIFEVFGQSKQPLDRAKGGMGLGLALSRRLAEWHGGSLRAESGGRGQGSEFILTLVTANEPIRPSAPQPGGTLSPLDIVIVEDNIDAADALGLYYKLSGHSVRIAYRAQDALAMMIENQPDVVISDIGLPDTDGYALVKQLIELNSMSRTAFVAVTGYASEMDRDRAFRAGFDAHFTKPVDLKALDKSLAALSQAKGRPSTG</sequence>
<dbReference type="InterPro" id="IPR011006">
    <property type="entry name" value="CheY-like_superfamily"/>
</dbReference>
<feature type="modified residue" description="4-aspartylphosphate" evidence="7">
    <location>
        <position position="470"/>
    </location>
</feature>
<dbReference type="PROSITE" id="PS50109">
    <property type="entry name" value="HIS_KIN"/>
    <property type="match status" value="1"/>
</dbReference>
<dbReference type="Pfam" id="PF02518">
    <property type="entry name" value="HATPase_c"/>
    <property type="match status" value="1"/>
</dbReference>
<proteinExistence type="predicted"/>
<dbReference type="SMART" id="SM00388">
    <property type="entry name" value="HisKA"/>
    <property type="match status" value="1"/>
</dbReference>